<evidence type="ECO:0000313" key="2">
    <source>
        <dbReference type="Proteomes" id="UP000799440"/>
    </source>
</evidence>
<dbReference type="AlphaFoldDB" id="A0A6A6V589"/>
<protein>
    <submittedName>
        <fullName evidence="1">Uncharacterized protein</fullName>
    </submittedName>
</protein>
<reference evidence="1" key="1">
    <citation type="journal article" date="2020" name="Stud. Mycol.">
        <title>101 Dothideomycetes genomes: a test case for predicting lifestyles and emergence of pathogens.</title>
        <authorList>
            <person name="Haridas S."/>
            <person name="Albert R."/>
            <person name="Binder M."/>
            <person name="Bloem J."/>
            <person name="Labutti K."/>
            <person name="Salamov A."/>
            <person name="Andreopoulos B."/>
            <person name="Baker S."/>
            <person name="Barry K."/>
            <person name="Bills G."/>
            <person name="Bluhm B."/>
            <person name="Cannon C."/>
            <person name="Castanera R."/>
            <person name="Culley D."/>
            <person name="Daum C."/>
            <person name="Ezra D."/>
            <person name="Gonzalez J."/>
            <person name="Henrissat B."/>
            <person name="Kuo A."/>
            <person name="Liang C."/>
            <person name="Lipzen A."/>
            <person name="Lutzoni F."/>
            <person name="Magnuson J."/>
            <person name="Mondo S."/>
            <person name="Nolan M."/>
            <person name="Ohm R."/>
            <person name="Pangilinan J."/>
            <person name="Park H.-J."/>
            <person name="Ramirez L."/>
            <person name="Alfaro M."/>
            <person name="Sun H."/>
            <person name="Tritt A."/>
            <person name="Yoshinaga Y."/>
            <person name="Zwiers L.-H."/>
            <person name="Turgeon B."/>
            <person name="Goodwin S."/>
            <person name="Spatafora J."/>
            <person name="Crous P."/>
            <person name="Grigoriev I."/>
        </authorList>
    </citation>
    <scope>NUCLEOTIDE SEQUENCE</scope>
    <source>
        <strain evidence="1">CBS 119925</strain>
    </source>
</reference>
<sequence length="91" mass="10215">MCAFLTSCGSCGTCFGRRILGFVTIYKRGTDSVVYMSLAMTSQKVPFDVLPMSDFERSADMEPLQIPTNVEDRRKQLISFKGYFSCGEISF</sequence>
<name>A0A6A6V589_9PLEO</name>
<dbReference type="EMBL" id="MU006583">
    <property type="protein sequence ID" value="KAF2745233.1"/>
    <property type="molecule type" value="Genomic_DNA"/>
</dbReference>
<gene>
    <name evidence="1" type="ORF">M011DRAFT_140524</name>
</gene>
<accession>A0A6A6V589</accession>
<keyword evidence="2" id="KW-1185">Reference proteome</keyword>
<dbReference type="Proteomes" id="UP000799440">
    <property type="component" value="Unassembled WGS sequence"/>
</dbReference>
<proteinExistence type="predicted"/>
<organism evidence="1 2">
    <name type="scientific">Sporormia fimetaria CBS 119925</name>
    <dbReference type="NCBI Taxonomy" id="1340428"/>
    <lineage>
        <taxon>Eukaryota</taxon>
        <taxon>Fungi</taxon>
        <taxon>Dikarya</taxon>
        <taxon>Ascomycota</taxon>
        <taxon>Pezizomycotina</taxon>
        <taxon>Dothideomycetes</taxon>
        <taxon>Pleosporomycetidae</taxon>
        <taxon>Pleosporales</taxon>
        <taxon>Sporormiaceae</taxon>
        <taxon>Sporormia</taxon>
    </lineage>
</organism>
<evidence type="ECO:0000313" key="1">
    <source>
        <dbReference type="EMBL" id="KAF2745233.1"/>
    </source>
</evidence>